<dbReference type="PANTHER" id="PTHR33112">
    <property type="entry name" value="DOMAIN PROTEIN, PUTATIVE-RELATED"/>
    <property type="match status" value="1"/>
</dbReference>
<dbReference type="EMBL" id="JAOQBH010000003">
    <property type="protein sequence ID" value="KAJ4138629.1"/>
    <property type="molecule type" value="Genomic_DNA"/>
</dbReference>
<feature type="domain" description="Heterokaryon incompatibility" evidence="1">
    <location>
        <begin position="231"/>
        <end position="347"/>
    </location>
</feature>
<protein>
    <recommendedName>
        <fullName evidence="1">Heterokaryon incompatibility domain-containing protein</fullName>
    </recommendedName>
</protein>
<evidence type="ECO:0000313" key="3">
    <source>
        <dbReference type="Proteomes" id="UP001152024"/>
    </source>
</evidence>
<comment type="caution">
    <text evidence="2">The sequence shown here is derived from an EMBL/GenBank/DDBJ whole genome shotgun (WGS) entry which is preliminary data.</text>
</comment>
<dbReference type="PANTHER" id="PTHR33112:SF16">
    <property type="entry name" value="HETEROKARYON INCOMPATIBILITY DOMAIN-CONTAINING PROTEIN"/>
    <property type="match status" value="1"/>
</dbReference>
<organism evidence="2 3">
    <name type="scientific">Fusarium equiseti</name>
    <name type="common">Fusarium scirpi</name>
    <dbReference type="NCBI Taxonomy" id="61235"/>
    <lineage>
        <taxon>Eukaryota</taxon>
        <taxon>Fungi</taxon>
        <taxon>Dikarya</taxon>
        <taxon>Ascomycota</taxon>
        <taxon>Pezizomycotina</taxon>
        <taxon>Sordariomycetes</taxon>
        <taxon>Hypocreomycetidae</taxon>
        <taxon>Hypocreales</taxon>
        <taxon>Nectriaceae</taxon>
        <taxon>Fusarium</taxon>
        <taxon>Fusarium incarnatum-equiseti species complex</taxon>
    </lineage>
</organism>
<evidence type="ECO:0000259" key="1">
    <source>
        <dbReference type="Pfam" id="PF06985"/>
    </source>
</evidence>
<accession>A0ABQ8RNQ8</accession>
<dbReference type="InterPro" id="IPR010730">
    <property type="entry name" value="HET"/>
</dbReference>
<sequence length="427" mass="48189">MSSQLCDVCTKLNIEDLVSDQGFALHPDILQLHTSAQSCQLCYQAVERICSGDSKLKYSDENEKYLASRQARVFFHRQRPYRKQGLTIVISDVSSQTPGNGAEYPWLPMRVLDGDPAREFGVDTVRLVPQNSSSLLSTIRALKWLKECLLSEGLYDNCWHVFNHKLHEDIADAISTNPEVQRLKLSEDVKLLYKKRVPAQSYNQDRAGRLIEIIGTDKLRLVEGSAQCSPYVALSYRWGGLDPVWQTTTKNLDRRQDEFSINDLPKTLSDAVNVTRDLGFRWIWIDSLCIVQDNKDDWAREAVKMASIYQNAIVTIAADSSQDAKAGLHNEKSTSTFKTEDRTDICNTLSTGDESTLYLIPNRETRRDESITSFRDMGDLLVTARYETVAGRCKSGFFRHASFIMLLISSTGSATTVSKKVKTNFVG</sequence>
<proteinExistence type="predicted"/>
<keyword evidence="3" id="KW-1185">Reference proteome</keyword>
<gene>
    <name evidence="2" type="ORF">NW768_002479</name>
</gene>
<name>A0ABQ8RNQ8_FUSEQ</name>
<reference evidence="2" key="1">
    <citation type="submission" date="2022-09" db="EMBL/GenBank/DDBJ databases">
        <title>Fusarium specimens isolated from Avocado Roots.</title>
        <authorList>
            <person name="Stajich J."/>
            <person name="Roper C."/>
            <person name="Heimlech-Rivalta G."/>
        </authorList>
    </citation>
    <scope>NUCLEOTIDE SEQUENCE</scope>
    <source>
        <strain evidence="2">CF00095</strain>
    </source>
</reference>
<evidence type="ECO:0000313" key="2">
    <source>
        <dbReference type="EMBL" id="KAJ4138629.1"/>
    </source>
</evidence>
<dbReference type="Proteomes" id="UP001152024">
    <property type="component" value="Unassembled WGS sequence"/>
</dbReference>
<dbReference type="Pfam" id="PF06985">
    <property type="entry name" value="HET"/>
    <property type="match status" value="1"/>
</dbReference>